<name>A0AA39Z4P6_9PEZI</name>
<feature type="transmembrane region" description="Helical" evidence="9">
    <location>
        <begin position="124"/>
        <end position="143"/>
    </location>
</feature>
<evidence type="ECO:0000313" key="10">
    <source>
        <dbReference type="EMBL" id="KAK0664085.1"/>
    </source>
</evidence>
<proteinExistence type="inferred from homology"/>
<dbReference type="GO" id="GO:0016811">
    <property type="term" value="F:hydrolase activity, acting on carbon-nitrogen (but not peptide) bonds, in linear amides"/>
    <property type="evidence" value="ECO:0007669"/>
    <property type="project" value="InterPro"/>
</dbReference>
<reference evidence="10" key="1">
    <citation type="submission" date="2023-06" db="EMBL/GenBank/DDBJ databases">
        <title>Multi-omics analyses reveal the molecular pathogenesis toolkit of Lasiodiplodia hormozganensis, a cross-kingdom pathogen.</title>
        <authorList>
            <person name="Felix C."/>
            <person name="Meneses R."/>
            <person name="Goncalves M.F.M."/>
            <person name="Tilleman L."/>
            <person name="Duarte A.S."/>
            <person name="Jorrin-Novo J.V."/>
            <person name="Van De Peer Y."/>
            <person name="Deforce D."/>
            <person name="Van Nieuwerburgh F."/>
            <person name="Esteves A.C."/>
            <person name="Alves A."/>
        </authorList>
    </citation>
    <scope>NUCLEOTIDE SEQUENCE</scope>
    <source>
        <strain evidence="10">CBS 339.90</strain>
    </source>
</reference>
<evidence type="ECO:0000256" key="7">
    <source>
        <dbReference type="PIRSR" id="PIRSR608901-1"/>
    </source>
</evidence>
<keyword evidence="7" id="KW-0479">Metal-binding</keyword>
<feature type="binding site" evidence="7">
    <location>
        <position position="28"/>
    </location>
    <ligand>
        <name>Ca(2+)</name>
        <dbReference type="ChEBI" id="CHEBI:29108"/>
    </ligand>
</feature>
<dbReference type="PANTHER" id="PTHR46187:SF1">
    <property type="entry name" value="ALKALINE PHYTOCERAMIDASE"/>
    <property type="match status" value="1"/>
</dbReference>
<keyword evidence="8" id="KW-0862">Zinc</keyword>
<evidence type="ECO:0000256" key="6">
    <source>
        <dbReference type="ARBA" id="ARBA00023136"/>
    </source>
</evidence>
<feature type="binding site" evidence="7">
    <location>
        <position position="39"/>
    </location>
    <ligand>
        <name>Ca(2+)</name>
        <dbReference type="ChEBI" id="CHEBI:29108"/>
    </ligand>
</feature>
<keyword evidence="5 9" id="KW-1133">Transmembrane helix</keyword>
<evidence type="ECO:0000256" key="2">
    <source>
        <dbReference type="ARBA" id="ARBA00009780"/>
    </source>
</evidence>
<feature type="transmembrane region" description="Helical" evidence="9">
    <location>
        <begin position="94"/>
        <end position="112"/>
    </location>
</feature>
<dbReference type="GO" id="GO:0046514">
    <property type="term" value="P:ceramide catabolic process"/>
    <property type="evidence" value="ECO:0007669"/>
    <property type="project" value="TreeGrafter"/>
</dbReference>
<evidence type="ECO:0000256" key="3">
    <source>
        <dbReference type="ARBA" id="ARBA00022692"/>
    </source>
</evidence>
<evidence type="ECO:0000313" key="11">
    <source>
        <dbReference type="Proteomes" id="UP001175001"/>
    </source>
</evidence>
<keyword evidence="7" id="KW-0106">Calcium</keyword>
<keyword evidence="11" id="KW-1185">Reference proteome</keyword>
<evidence type="ECO:0000256" key="1">
    <source>
        <dbReference type="ARBA" id="ARBA00004141"/>
    </source>
</evidence>
<evidence type="ECO:0000256" key="9">
    <source>
        <dbReference type="SAM" id="Phobius"/>
    </source>
</evidence>
<keyword evidence="4" id="KW-0378">Hydrolase</keyword>
<feature type="transmembrane region" description="Helical" evidence="9">
    <location>
        <begin position="233"/>
        <end position="254"/>
    </location>
</feature>
<dbReference type="GO" id="GO:0046872">
    <property type="term" value="F:metal ion binding"/>
    <property type="evidence" value="ECO:0007669"/>
    <property type="project" value="UniProtKB-KW"/>
</dbReference>
<dbReference type="InterPro" id="IPR008901">
    <property type="entry name" value="ACER"/>
</dbReference>
<feature type="transmembrane region" description="Helical" evidence="9">
    <location>
        <begin position="149"/>
        <end position="165"/>
    </location>
</feature>
<organism evidence="10 11">
    <name type="scientific">Lasiodiplodia hormozganensis</name>
    <dbReference type="NCBI Taxonomy" id="869390"/>
    <lineage>
        <taxon>Eukaryota</taxon>
        <taxon>Fungi</taxon>
        <taxon>Dikarya</taxon>
        <taxon>Ascomycota</taxon>
        <taxon>Pezizomycotina</taxon>
        <taxon>Dothideomycetes</taxon>
        <taxon>Dothideomycetes incertae sedis</taxon>
        <taxon>Botryosphaeriales</taxon>
        <taxon>Botryosphaeriaceae</taxon>
        <taxon>Lasiodiplodia</taxon>
    </lineage>
</organism>
<keyword evidence="3 9" id="KW-0812">Transmembrane</keyword>
<feature type="binding site" evidence="8">
    <location>
        <position position="232"/>
    </location>
    <ligand>
        <name>Zn(2+)</name>
        <dbReference type="ChEBI" id="CHEBI:29105"/>
        <note>catalytic</note>
    </ligand>
</feature>
<protein>
    <submittedName>
        <fullName evidence="10">Alkaline ceramidase YDC1</fullName>
    </submittedName>
</protein>
<evidence type="ECO:0000256" key="4">
    <source>
        <dbReference type="ARBA" id="ARBA00022801"/>
    </source>
</evidence>
<sequence>MGSLSIPYPDKGYEPAWFTPTARSNFCEEDYLMTPYIAEIVNTTTNISYVIYAYYGVRRLFRSNNPHAALLSLPYLGLAAVGILSAWFHATLTYVGQMADDVSMILATSLVLHRAFSHGRSAQWTRNTGVGLTVGFVIFAAYHAWTDELLVHFLLFLTMTSAVGLKTRALIRGLEQAKHEDEVRRLKQLAWLGFVCSAVGYALWNVDQHLCGHLTAVKRAVGLPGGVFLELHGWWHILTAIGAYVFMALVEVLTAEEAGEKGEKARFAWPVDTYLRNGDEKKRN</sequence>
<feature type="binding site" evidence="8">
    <location>
        <position position="89"/>
    </location>
    <ligand>
        <name>Zn(2+)</name>
        <dbReference type="ChEBI" id="CHEBI:29105"/>
        <note>catalytic</note>
    </ligand>
</feature>
<dbReference type="PANTHER" id="PTHR46187">
    <property type="entry name" value="ALKALINE CERAMIDASE 3"/>
    <property type="match status" value="1"/>
</dbReference>
<gene>
    <name evidence="10" type="primary">YDC1</name>
    <name evidence="10" type="ORF">DIS24_g539</name>
</gene>
<accession>A0AA39Z4P6</accession>
<dbReference type="EMBL" id="JAUJDW010000002">
    <property type="protein sequence ID" value="KAK0664085.1"/>
    <property type="molecule type" value="Genomic_DNA"/>
</dbReference>
<comment type="similarity">
    <text evidence="2">Belongs to the alkaline ceramidase family.</text>
</comment>
<comment type="caution">
    <text evidence="10">The sequence shown here is derived from an EMBL/GenBank/DDBJ whole genome shotgun (WGS) entry which is preliminary data.</text>
</comment>
<evidence type="ECO:0000256" key="5">
    <source>
        <dbReference type="ARBA" id="ARBA00022989"/>
    </source>
</evidence>
<comment type="cofactor">
    <cofactor evidence="8">
        <name>Zn(2+)</name>
        <dbReference type="ChEBI" id="CHEBI:29105"/>
    </cofactor>
</comment>
<comment type="subcellular location">
    <subcellularLocation>
        <location evidence="1">Membrane</location>
        <topology evidence="1">Multi-pass membrane protein</topology>
    </subcellularLocation>
</comment>
<dbReference type="GO" id="GO:0046513">
    <property type="term" value="P:ceramide biosynthetic process"/>
    <property type="evidence" value="ECO:0007669"/>
    <property type="project" value="TreeGrafter"/>
</dbReference>
<dbReference type="Pfam" id="PF05875">
    <property type="entry name" value="Ceramidase"/>
    <property type="match status" value="1"/>
</dbReference>
<keyword evidence="6 9" id="KW-0472">Membrane</keyword>
<dbReference type="GO" id="GO:0005789">
    <property type="term" value="C:endoplasmic reticulum membrane"/>
    <property type="evidence" value="ECO:0007669"/>
    <property type="project" value="TreeGrafter"/>
</dbReference>
<dbReference type="Proteomes" id="UP001175001">
    <property type="component" value="Unassembled WGS sequence"/>
</dbReference>
<feature type="transmembrane region" description="Helical" evidence="9">
    <location>
        <begin position="186"/>
        <end position="204"/>
    </location>
</feature>
<dbReference type="AlphaFoldDB" id="A0AA39Z4P6"/>
<feature type="transmembrane region" description="Helical" evidence="9">
    <location>
        <begin position="68"/>
        <end position="88"/>
    </location>
</feature>
<evidence type="ECO:0000256" key="8">
    <source>
        <dbReference type="PIRSR" id="PIRSR608901-2"/>
    </source>
</evidence>
<feature type="binding site" evidence="8">
    <location>
        <position position="236"/>
    </location>
    <ligand>
        <name>Zn(2+)</name>
        <dbReference type="ChEBI" id="CHEBI:29105"/>
        <note>catalytic</note>
    </ligand>
</feature>